<evidence type="ECO:0000256" key="16">
    <source>
        <dbReference type="SAM" id="Phobius"/>
    </source>
</evidence>
<evidence type="ECO:0000259" key="17">
    <source>
        <dbReference type="PROSITE" id="PS50156"/>
    </source>
</evidence>
<feature type="transmembrane region" description="Helical" evidence="16">
    <location>
        <begin position="12"/>
        <end position="29"/>
    </location>
</feature>
<feature type="transmembrane region" description="Helical" evidence="16">
    <location>
        <begin position="1130"/>
        <end position="1154"/>
    </location>
</feature>
<feature type="domain" description="SSD" evidence="17">
    <location>
        <begin position="582"/>
        <end position="747"/>
    </location>
</feature>
<evidence type="ECO:0000256" key="15">
    <source>
        <dbReference type="ARBA" id="ARBA00034049"/>
    </source>
</evidence>
<keyword evidence="9" id="KW-0443">Lipid metabolism</keyword>
<feature type="transmembrane region" description="Helical" evidence="16">
    <location>
        <begin position="616"/>
        <end position="640"/>
    </location>
</feature>
<feature type="transmembrane region" description="Helical" evidence="16">
    <location>
        <begin position="1053"/>
        <end position="1071"/>
    </location>
</feature>
<feature type="transmembrane region" description="Helical" evidence="16">
    <location>
        <begin position="798"/>
        <end position="818"/>
    </location>
</feature>
<comment type="catalytic activity">
    <reaction evidence="15">
        <text>cholesterol(in) = cholesterol(out)</text>
        <dbReference type="Rhea" id="RHEA:39747"/>
        <dbReference type="ChEBI" id="CHEBI:16113"/>
    </reaction>
</comment>
<feature type="transmembrane region" description="Helical" evidence="16">
    <location>
        <begin position="275"/>
        <end position="295"/>
    </location>
</feature>
<dbReference type="GO" id="GO:0008203">
    <property type="term" value="P:cholesterol metabolic process"/>
    <property type="evidence" value="ECO:0007669"/>
    <property type="project" value="UniProtKB-KW"/>
</dbReference>
<evidence type="ECO:0000256" key="3">
    <source>
        <dbReference type="ARBA" id="ARBA00022448"/>
    </source>
</evidence>
<dbReference type="InterPro" id="IPR053958">
    <property type="entry name" value="HMGCR/SNAP/NPC1-like_SSD"/>
</dbReference>
<feature type="transmembrane region" description="Helical" evidence="16">
    <location>
        <begin position="723"/>
        <end position="747"/>
    </location>
</feature>
<dbReference type="AlphaFoldDB" id="A0A8S4S5X3"/>
<dbReference type="GO" id="GO:0030301">
    <property type="term" value="P:cholesterol transport"/>
    <property type="evidence" value="ECO:0007669"/>
    <property type="project" value="UniProtKB-ARBA"/>
</dbReference>
<feature type="transmembrane region" description="Helical" evidence="16">
    <location>
        <begin position="646"/>
        <end position="668"/>
    </location>
</feature>
<keyword evidence="3" id="KW-0813">Transport</keyword>
<evidence type="ECO:0000256" key="13">
    <source>
        <dbReference type="ARBA" id="ARBA00023180"/>
    </source>
</evidence>
<evidence type="ECO:0000256" key="9">
    <source>
        <dbReference type="ARBA" id="ARBA00023098"/>
    </source>
</evidence>
<keyword evidence="4" id="KW-0153">Cholesterol metabolism</keyword>
<dbReference type="InterPro" id="IPR032190">
    <property type="entry name" value="NPC1_N"/>
</dbReference>
<proteinExistence type="inferred from homology"/>
<evidence type="ECO:0000256" key="10">
    <source>
        <dbReference type="ARBA" id="ARBA00023136"/>
    </source>
</evidence>
<dbReference type="InterPro" id="IPR000731">
    <property type="entry name" value="SSD"/>
</dbReference>
<reference evidence="18" key="1">
    <citation type="submission" date="2022-03" db="EMBL/GenBank/DDBJ databases">
        <authorList>
            <person name="Lindestad O."/>
        </authorList>
    </citation>
    <scope>NUCLEOTIDE SEQUENCE</scope>
</reference>
<dbReference type="GO" id="GO:0015485">
    <property type="term" value="F:cholesterol binding"/>
    <property type="evidence" value="ECO:0007669"/>
    <property type="project" value="TreeGrafter"/>
</dbReference>
<evidence type="ECO:0000256" key="12">
    <source>
        <dbReference type="ARBA" id="ARBA00023166"/>
    </source>
</evidence>
<dbReference type="Pfam" id="PF12349">
    <property type="entry name" value="Sterol-sensing"/>
    <property type="match status" value="1"/>
</dbReference>
<name>A0A8S4S5X3_9NEOP</name>
<keyword evidence="19" id="KW-1185">Reference proteome</keyword>
<gene>
    <name evidence="18" type="primary">jg3708</name>
    <name evidence="18" type="ORF">PAEG_LOCUS21336</name>
</gene>
<comment type="similarity">
    <text evidence="2">Belongs to the patched family.</text>
</comment>
<feature type="transmembrane region" description="Helical" evidence="16">
    <location>
        <begin position="1092"/>
        <end position="1118"/>
    </location>
</feature>
<protein>
    <submittedName>
        <fullName evidence="18">Jg3708 protein</fullName>
    </submittedName>
</protein>
<accession>A0A8S4S5X3</accession>
<keyword evidence="10 16" id="KW-0472">Membrane</keyword>
<dbReference type="PANTHER" id="PTHR45727">
    <property type="entry name" value="NPC INTRACELLULAR CHOLESTEROL TRANSPORTER 1"/>
    <property type="match status" value="1"/>
</dbReference>
<evidence type="ECO:0000313" key="19">
    <source>
        <dbReference type="Proteomes" id="UP000838756"/>
    </source>
</evidence>
<dbReference type="PANTHER" id="PTHR45727:SF2">
    <property type="entry name" value="NPC INTRACELLULAR CHOLESTEROL TRANSPORTER 1"/>
    <property type="match status" value="1"/>
</dbReference>
<evidence type="ECO:0000256" key="7">
    <source>
        <dbReference type="ARBA" id="ARBA00022989"/>
    </source>
</evidence>
<dbReference type="InterPro" id="IPR053956">
    <property type="entry name" value="NPC1_MLD"/>
</dbReference>
<feature type="transmembrane region" description="Helical" evidence="16">
    <location>
        <begin position="583"/>
        <end position="604"/>
    </location>
</feature>
<organism evidence="18 19">
    <name type="scientific">Pararge aegeria aegeria</name>
    <dbReference type="NCBI Taxonomy" id="348720"/>
    <lineage>
        <taxon>Eukaryota</taxon>
        <taxon>Metazoa</taxon>
        <taxon>Ecdysozoa</taxon>
        <taxon>Arthropoda</taxon>
        <taxon>Hexapoda</taxon>
        <taxon>Insecta</taxon>
        <taxon>Pterygota</taxon>
        <taxon>Neoptera</taxon>
        <taxon>Endopterygota</taxon>
        <taxon>Lepidoptera</taxon>
        <taxon>Glossata</taxon>
        <taxon>Ditrysia</taxon>
        <taxon>Papilionoidea</taxon>
        <taxon>Nymphalidae</taxon>
        <taxon>Satyrinae</taxon>
        <taxon>Satyrini</taxon>
        <taxon>Parargina</taxon>
        <taxon>Pararge</taxon>
    </lineage>
</organism>
<keyword evidence="11" id="KW-1015">Disulfide bond</keyword>
<evidence type="ECO:0000256" key="4">
    <source>
        <dbReference type="ARBA" id="ARBA00022548"/>
    </source>
</evidence>
<dbReference type="Gene3D" id="1.20.1640.10">
    <property type="entry name" value="Multidrug efflux transporter AcrB transmembrane domain"/>
    <property type="match status" value="2"/>
</dbReference>
<keyword evidence="6" id="KW-0732">Signal</keyword>
<evidence type="ECO:0000256" key="8">
    <source>
        <dbReference type="ARBA" id="ARBA00023055"/>
    </source>
</evidence>
<dbReference type="EMBL" id="CAKXAJ010025929">
    <property type="protein sequence ID" value="CAH2246257.1"/>
    <property type="molecule type" value="Genomic_DNA"/>
</dbReference>
<keyword evidence="5 16" id="KW-0812">Transmembrane</keyword>
<dbReference type="GO" id="GO:0042632">
    <property type="term" value="P:cholesterol homeostasis"/>
    <property type="evidence" value="ECO:0007669"/>
    <property type="project" value="TreeGrafter"/>
</dbReference>
<evidence type="ECO:0000256" key="5">
    <source>
        <dbReference type="ARBA" id="ARBA00022692"/>
    </source>
</evidence>
<dbReference type="GO" id="GO:0030299">
    <property type="term" value="P:intestinal cholesterol absorption"/>
    <property type="evidence" value="ECO:0007669"/>
    <property type="project" value="TreeGrafter"/>
</dbReference>
<keyword evidence="8" id="KW-0445">Lipid transport</keyword>
<dbReference type="PROSITE" id="PS50156">
    <property type="entry name" value="SSD"/>
    <property type="match status" value="1"/>
</dbReference>
<dbReference type="Pfam" id="PF16414">
    <property type="entry name" value="NPC1_N"/>
    <property type="match status" value="1"/>
</dbReference>
<evidence type="ECO:0000256" key="11">
    <source>
        <dbReference type="ARBA" id="ARBA00023157"/>
    </source>
</evidence>
<dbReference type="GO" id="GO:0012505">
    <property type="term" value="C:endomembrane system"/>
    <property type="evidence" value="ECO:0007669"/>
    <property type="project" value="UniProtKB-SubCell"/>
</dbReference>
<dbReference type="OrthoDB" id="6510177at2759"/>
<comment type="caution">
    <text evidence="18">The sequence shown here is derived from an EMBL/GenBank/DDBJ whole genome shotgun (WGS) entry which is preliminary data.</text>
</comment>
<dbReference type="GO" id="GO:0005886">
    <property type="term" value="C:plasma membrane"/>
    <property type="evidence" value="ECO:0007669"/>
    <property type="project" value="TreeGrafter"/>
</dbReference>
<dbReference type="SUPFAM" id="SSF82866">
    <property type="entry name" value="Multidrug efflux transporter AcrB transmembrane domain"/>
    <property type="match status" value="2"/>
</dbReference>
<evidence type="ECO:0000256" key="1">
    <source>
        <dbReference type="ARBA" id="ARBA00004127"/>
    </source>
</evidence>
<dbReference type="Proteomes" id="UP000838756">
    <property type="component" value="Unassembled WGS sequence"/>
</dbReference>
<evidence type="ECO:0000256" key="14">
    <source>
        <dbReference type="ARBA" id="ARBA00023221"/>
    </source>
</evidence>
<evidence type="ECO:0000256" key="6">
    <source>
        <dbReference type="ARBA" id="ARBA00022729"/>
    </source>
</evidence>
<keyword evidence="7 16" id="KW-1133">Transmembrane helix</keyword>
<evidence type="ECO:0000256" key="2">
    <source>
        <dbReference type="ARBA" id="ARBA00005585"/>
    </source>
</evidence>
<keyword evidence="12" id="KW-1207">Sterol metabolism</keyword>
<comment type="subcellular location">
    <subcellularLocation>
        <location evidence="1">Endomembrane system</location>
        <topology evidence="1">Multi-pass membrane protein</topology>
    </subcellularLocation>
</comment>
<feature type="transmembrane region" description="Helical" evidence="16">
    <location>
        <begin position="689"/>
        <end position="711"/>
    </location>
</feature>
<evidence type="ECO:0000313" key="18">
    <source>
        <dbReference type="EMBL" id="CAH2246257.1"/>
    </source>
</evidence>
<sequence>MAGTGGTFLRRFLPSIFGCLFLIYIAEYIPTASAEGQCIWYGVCSKKSESKQKNCAYNGPPKPIRDVRAMEILEKYCPDIAAEGVSCCDLDQLENFSKGVTVPLSMLARCPSCIDNFLKHLCGMTCGPRQSDYLQPNSTEPYNGNQTRILELNYHLGATYMNTTFNSCKSVQMPSTNQLALDIMCGQAAYLCNAQRWFSYMGNVNLGPVPFQINYISGDEPNNGFTPYNPPTRSCKVGLPGQPGCSCLDCEDACPAPAPSPPPPRPFSFHGADGYAVVMAIVFVIFTTLFLSGVYCCNAQENVVDGWARAAELRRGGGPETSPLHSHRSSTYTTRVCRQLNYHFCSLNTRFSFSQHRRRFRVWTEMLIISSKGLPNLEYTMDDGTVWELGPVFNRTFLHDVLDLQNRIQALVGNSTSTAGETNNTRIEDICFAPLSSPFIGPVTSKQCAVQSVWGWWQNDPDRVTDDEYYLEEVISCSQNPYGCLSVWGGPVLPAVALGGFLAPGESLSKASRFHRANALIITILVNNNHDKEKLKPALEWEEAFIKFMKNYTENEMPEYMDIAYTSERSIEDELDRGSKSDVLTILVSYFIMFAYIAISLGRFTTCSRLLIDSKVTLGLGGVLIVLASVLCSMGIFGYIGVPATLIIMEVIPFLVLAVGVDNIFILVQTAQRDPRRPDETIEQHIGRTLGQVGPSMFLTSVSESVCFLLGALSDMPAVRAFALYAGAALLVDFLLQVTCFVALFALDTRRQINNRYDVFCCVSGSKVSDARETGDGALFNLFRYVYVPFLMKREVRASVMIIFFAWLCSSVAVAPHIDIGLDQELSMPQDSYQLKYFQHLNRYLNIGPPVYFVVSSDRDSLDYSDRDVQNMVCGTRFCRNDSVAMQLYSAYRNPNVSYIGQPPNAWLDDFFDWAEADNCCKKFPSNDSFCPNSNSYHSVLKTSHDYYSALRAARSISADISETFNRNLQASGKNVTVNVFPYSIFYVFYEQYLTMWPDTLKSMGISVLSIFFVTFILMGFDLFSALVVVITITMIVVNLGGLMYWWGISLNAVSLVNLVMAVGIAVEFCSHLVHSFSVSGGSSRVARASHALYTMGSSVLSGITLTKFGGIVVLAAANSQIFQVFYFRMYLGIVVLGAAHGLIFLPVMLSYIGSPVNKHKLAKQQLRGHEAAVAETSLSRVRL</sequence>
<dbReference type="FunFam" id="1.20.1640.10:FF:000008">
    <property type="entry name" value="NPC intracellular cholesterol transporter 1"/>
    <property type="match status" value="1"/>
</dbReference>
<keyword evidence="13" id="KW-0325">Glycoprotein</keyword>
<keyword evidence="14" id="KW-0753">Steroid metabolism</keyword>
<dbReference type="Pfam" id="PF22314">
    <property type="entry name" value="NPC1_MLD"/>
    <property type="match status" value="1"/>
</dbReference>
<dbReference type="FunFam" id="1.20.1640.10:FF:000010">
    <property type="entry name" value="NPC intracellular cholesterol transporter 1"/>
    <property type="match status" value="1"/>
</dbReference>